<reference evidence="1" key="1">
    <citation type="submission" date="2021-01" db="EMBL/GenBank/DDBJ databases">
        <authorList>
            <consortium name="Genoscope - CEA"/>
            <person name="William W."/>
        </authorList>
    </citation>
    <scope>NUCLEOTIDE SEQUENCE</scope>
</reference>
<evidence type="ECO:0000313" key="1">
    <source>
        <dbReference type="EMBL" id="CAF1708268.1"/>
    </source>
</evidence>
<accession>A0A816IBU6</accession>
<dbReference type="Proteomes" id="UP001295469">
    <property type="component" value="Chromosome C03"/>
</dbReference>
<organism evidence="1">
    <name type="scientific">Brassica napus</name>
    <name type="common">Rape</name>
    <dbReference type="NCBI Taxonomy" id="3708"/>
    <lineage>
        <taxon>Eukaryota</taxon>
        <taxon>Viridiplantae</taxon>
        <taxon>Streptophyta</taxon>
        <taxon>Embryophyta</taxon>
        <taxon>Tracheophyta</taxon>
        <taxon>Spermatophyta</taxon>
        <taxon>Magnoliopsida</taxon>
        <taxon>eudicotyledons</taxon>
        <taxon>Gunneridae</taxon>
        <taxon>Pentapetalae</taxon>
        <taxon>rosids</taxon>
        <taxon>malvids</taxon>
        <taxon>Brassicales</taxon>
        <taxon>Brassicaceae</taxon>
        <taxon>Brassiceae</taxon>
        <taxon>Brassica</taxon>
    </lineage>
</organism>
<dbReference type="PANTHER" id="PTHR45786">
    <property type="entry name" value="DNA BINDING PROTEIN-LIKE"/>
    <property type="match status" value="1"/>
</dbReference>
<sequence>MLSAGSSETPPEPEAPPALKKLFSSTHFQHDIRTYNSILAFTSMGAQIDHSVMHKTGPFTYRIHGQNAHRIGSLVPEPGRPPKFSQLYIFDTANEIQNRITTVKRTAKVGELDPKIVKELIETMDTYNCLTKIFRKARDIHETDSCQDFSIRLVGQSKCNRQYDMPQTDEIAGLIVGDFTEDMGERDVVVQHRSSGLQHISDMHPLFMTLQYPILFPYGLLGSDKDWHDSMSEASQFSSPRSLRCLFVLILVFCQVSEPKKLWDHSWQDMAEDVLMHQRRLLRFQALQLTPSELQHYTLIEIESLLQKFEKSLNEFTGMPLPNKAIMDEMKKKAMARHN</sequence>
<proteinExistence type="predicted"/>
<dbReference type="AlphaFoldDB" id="A0A816IBU6"/>
<name>A0A816IBU6_BRANA</name>
<dbReference type="PANTHER" id="PTHR45786:SF74">
    <property type="entry name" value="ATP-DEPENDENT DNA HELICASE"/>
    <property type="match status" value="1"/>
</dbReference>
<feature type="non-terminal residue" evidence="1">
    <location>
        <position position="1"/>
    </location>
</feature>
<dbReference type="EMBL" id="HG994367">
    <property type="protein sequence ID" value="CAF1708268.1"/>
    <property type="molecule type" value="Genomic_DNA"/>
</dbReference>
<protein>
    <submittedName>
        <fullName evidence="1">(rape) hypothetical protein</fullName>
    </submittedName>
</protein>
<gene>
    <name evidence="1" type="ORF">DARMORV10_C03P67810.1</name>
</gene>